<reference evidence="2" key="1">
    <citation type="submission" date="2021-02" db="EMBL/GenBank/DDBJ databases">
        <authorList>
            <person name="Dougan E. K."/>
            <person name="Rhodes N."/>
            <person name="Thang M."/>
            <person name="Chan C."/>
        </authorList>
    </citation>
    <scope>NUCLEOTIDE SEQUENCE</scope>
</reference>
<dbReference type="Proteomes" id="UP000649617">
    <property type="component" value="Unassembled WGS sequence"/>
</dbReference>
<protein>
    <submittedName>
        <fullName evidence="2">Tnks2 protein</fullName>
    </submittedName>
</protein>
<feature type="compositionally biased region" description="Basic residues" evidence="1">
    <location>
        <begin position="1"/>
        <end position="11"/>
    </location>
</feature>
<feature type="region of interest" description="Disordered" evidence="1">
    <location>
        <begin position="1"/>
        <end position="46"/>
    </location>
</feature>
<proteinExistence type="predicted"/>
<accession>A0A812T212</accession>
<keyword evidence="3" id="KW-1185">Reference proteome</keyword>
<name>A0A812T212_SYMPI</name>
<feature type="compositionally biased region" description="Basic and acidic residues" evidence="1">
    <location>
        <begin position="173"/>
        <end position="209"/>
    </location>
</feature>
<feature type="compositionally biased region" description="Low complexity" evidence="1">
    <location>
        <begin position="12"/>
        <end position="38"/>
    </location>
</feature>
<organism evidence="2 3">
    <name type="scientific">Symbiodinium pilosum</name>
    <name type="common">Dinoflagellate</name>
    <dbReference type="NCBI Taxonomy" id="2952"/>
    <lineage>
        <taxon>Eukaryota</taxon>
        <taxon>Sar</taxon>
        <taxon>Alveolata</taxon>
        <taxon>Dinophyceae</taxon>
        <taxon>Suessiales</taxon>
        <taxon>Symbiodiniaceae</taxon>
        <taxon>Symbiodinium</taxon>
    </lineage>
</organism>
<dbReference type="OrthoDB" id="425103at2759"/>
<feature type="region of interest" description="Disordered" evidence="1">
    <location>
        <begin position="173"/>
        <end position="228"/>
    </location>
</feature>
<dbReference type="AlphaFoldDB" id="A0A812T212"/>
<gene>
    <name evidence="2" type="primary">Tnks2</name>
    <name evidence="2" type="ORF">SPIL2461_LOCUS13096</name>
</gene>
<evidence type="ECO:0000313" key="2">
    <source>
        <dbReference type="EMBL" id="CAE7505320.1"/>
    </source>
</evidence>
<sequence length="228" mass="25059">KKSRGRRRRRSTSSSNSNGDSACSSGSSGGSIDSADSGHPFREGHRVKQLAKRIPGVLTRHAIDEMNRLLVQHLGEEDSSIIKPVLLRYIRLHVTVKNVPPAQKRELLTLGYTMDRLLQRDFLGAMDLIMQRVKAIEMVLGGASWAVAQNLELVPLEQEMITSVAEAQGAAREFRHEAKVQRDTGKGKGRWQEDWKTKKGDGKKGDGKSPKGGGKASQATRADPTKPN</sequence>
<dbReference type="EMBL" id="CAJNIZ010028097">
    <property type="protein sequence ID" value="CAE7505320.1"/>
    <property type="molecule type" value="Genomic_DNA"/>
</dbReference>
<feature type="non-terminal residue" evidence="2">
    <location>
        <position position="1"/>
    </location>
</feature>
<comment type="caution">
    <text evidence="2">The sequence shown here is derived from an EMBL/GenBank/DDBJ whole genome shotgun (WGS) entry which is preliminary data.</text>
</comment>
<evidence type="ECO:0000256" key="1">
    <source>
        <dbReference type="SAM" id="MobiDB-lite"/>
    </source>
</evidence>
<evidence type="ECO:0000313" key="3">
    <source>
        <dbReference type="Proteomes" id="UP000649617"/>
    </source>
</evidence>